<evidence type="ECO:0000313" key="2">
    <source>
        <dbReference type="Proteomes" id="UP001596500"/>
    </source>
</evidence>
<gene>
    <name evidence="1" type="ORF">ACFQNG_20525</name>
</gene>
<dbReference type="EMBL" id="JBHTBW010000087">
    <property type="protein sequence ID" value="MFC7443447.1"/>
    <property type="molecule type" value="Genomic_DNA"/>
</dbReference>
<sequence length="70" mass="7939">MERKVKYTVSMELAGICKSVNGQVTTSKDPEEFDLLREGLEHYYRQLGAKNIKIELEGSGWAIKTFSISN</sequence>
<reference evidence="2" key="1">
    <citation type="journal article" date="2019" name="Int. J. Syst. Evol. Microbiol.">
        <title>The Global Catalogue of Microorganisms (GCM) 10K type strain sequencing project: providing services to taxonomists for standard genome sequencing and annotation.</title>
        <authorList>
            <consortium name="The Broad Institute Genomics Platform"/>
            <consortium name="The Broad Institute Genome Sequencing Center for Infectious Disease"/>
            <person name="Wu L."/>
            <person name="Ma J."/>
        </authorList>
    </citation>
    <scope>NUCLEOTIDE SEQUENCE [LARGE SCALE GENOMIC DNA]</scope>
    <source>
        <strain evidence="2">CGMCC 1.12942</strain>
    </source>
</reference>
<dbReference type="Proteomes" id="UP001596500">
    <property type="component" value="Unassembled WGS sequence"/>
</dbReference>
<keyword evidence="2" id="KW-1185">Reference proteome</keyword>
<evidence type="ECO:0000313" key="1">
    <source>
        <dbReference type="EMBL" id="MFC7443447.1"/>
    </source>
</evidence>
<comment type="caution">
    <text evidence="1">The sequence shown here is derived from an EMBL/GenBank/DDBJ whole genome shotgun (WGS) entry which is preliminary data.</text>
</comment>
<accession>A0ABW2RRR0</accession>
<name>A0ABW2RRR0_9BACL</name>
<proteinExistence type="predicted"/>
<organism evidence="1 2">
    <name type="scientific">Laceyella putida</name>
    <dbReference type="NCBI Taxonomy" id="110101"/>
    <lineage>
        <taxon>Bacteria</taxon>
        <taxon>Bacillati</taxon>
        <taxon>Bacillota</taxon>
        <taxon>Bacilli</taxon>
        <taxon>Bacillales</taxon>
        <taxon>Thermoactinomycetaceae</taxon>
        <taxon>Laceyella</taxon>
    </lineage>
</organism>
<protein>
    <submittedName>
        <fullName evidence="1">Uncharacterized protein</fullName>
    </submittedName>
</protein>
<dbReference type="RefSeq" id="WP_379867779.1">
    <property type="nucleotide sequence ID" value="NZ_JBHTBW010000087.1"/>
</dbReference>